<keyword evidence="6" id="KW-1185">Reference proteome</keyword>
<feature type="repeat" description="ANK" evidence="3">
    <location>
        <begin position="70"/>
        <end position="102"/>
    </location>
</feature>
<sequence>MELIVTPLNVSAQLEKPDILNKLLEFGGDPEIATNDLNETPLFTAVSFNRIENVQSLIKANVNVNARSSKGTTPLHVATKYGYFEISQILVNNGAEVNAQDEQKISPLHFATLQKNGDLVQFLLDNGADPLLRNISGKSPFSLANSEISEILRQAVAERTQQKSQEMLRQREEERSAKQAQEQNPIEEEEDAHQQNHEEETKNDQYLEQPPENQEQPQEGQEQTQEEQESKERENHEEEEENIQMSASKPVPNQFTPSRSRSSSRCSSSLRKKAPVYEDMPITNQAKYEFQEFEREVQDELISFKSDVDKQIKELMAILMDTRREFLKSKRGENTGLPPTTY</sequence>
<evidence type="ECO:0000256" key="1">
    <source>
        <dbReference type="ARBA" id="ARBA00022737"/>
    </source>
</evidence>
<evidence type="ECO:0000256" key="4">
    <source>
        <dbReference type="SAM" id="MobiDB-lite"/>
    </source>
</evidence>
<dbReference type="PROSITE" id="PS50297">
    <property type="entry name" value="ANK_REP_REGION"/>
    <property type="match status" value="2"/>
</dbReference>
<gene>
    <name evidence="5" type="ORF">M9Y10_017898</name>
</gene>
<evidence type="ECO:0000313" key="5">
    <source>
        <dbReference type="EMBL" id="KAK8852905.1"/>
    </source>
</evidence>
<evidence type="ECO:0000256" key="2">
    <source>
        <dbReference type="ARBA" id="ARBA00023043"/>
    </source>
</evidence>
<evidence type="ECO:0000313" key="6">
    <source>
        <dbReference type="Proteomes" id="UP001470230"/>
    </source>
</evidence>
<dbReference type="PROSITE" id="PS50088">
    <property type="entry name" value="ANK_REPEAT"/>
    <property type="match status" value="3"/>
</dbReference>
<dbReference type="Gene3D" id="1.25.40.20">
    <property type="entry name" value="Ankyrin repeat-containing domain"/>
    <property type="match status" value="2"/>
</dbReference>
<keyword evidence="2 3" id="KW-0040">ANK repeat</keyword>
<dbReference type="PANTHER" id="PTHR24124:SF14">
    <property type="entry name" value="CHROMOSOME UNDETERMINED SCAFFOLD_25, WHOLE GENOME SHOTGUN SEQUENCE"/>
    <property type="match status" value="1"/>
</dbReference>
<keyword evidence="1" id="KW-0677">Repeat</keyword>
<evidence type="ECO:0008006" key="7">
    <source>
        <dbReference type="Google" id="ProtNLM"/>
    </source>
</evidence>
<reference evidence="5 6" key="1">
    <citation type="submission" date="2024-04" db="EMBL/GenBank/DDBJ databases">
        <title>Tritrichomonas musculus Genome.</title>
        <authorList>
            <person name="Alves-Ferreira E."/>
            <person name="Grigg M."/>
            <person name="Lorenzi H."/>
            <person name="Galac M."/>
        </authorList>
    </citation>
    <scope>NUCLEOTIDE SEQUENCE [LARGE SCALE GENOMIC DNA]</scope>
    <source>
        <strain evidence="5 6">EAF2021</strain>
    </source>
</reference>
<feature type="repeat" description="ANK" evidence="3">
    <location>
        <begin position="37"/>
        <end position="69"/>
    </location>
</feature>
<feature type="repeat" description="ANK" evidence="3">
    <location>
        <begin position="103"/>
        <end position="135"/>
    </location>
</feature>
<dbReference type="InterPro" id="IPR002110">
    <property type="entry name" value="Ankyrin_rpt"/>
</dbReference>
<accession>A0ABR2HUP6</accession>
<name>A0ABR2HUP6_9EUKA</name>
<dbReference type="EMBL" id="JAPFFF010000023">
    <property type="protein sequence ID" value="KAK8852905.1"/>
    <property type="molecule type" value="Genomic_DNA"/>
</dbReference>
<feature type="compositionally biased region" description="Polar residues" evidence="4">
    <location>
        <begin position="245"/>
        <end position="257"/>
    </location>
</feature>
<evidence type="ECO:0000256" key="3">
    <source>
        <dbReference type="PROSITE-ProRule" id="PRU00023"/>
    </source>
</evidence>
<dbReference type="Pfam" id="PF00023">
    <property type="entry name" value="Ank"/>
    <property type="match status" value="1"/>
</dbReference>
<feature type="compositionally biased region" description="Basic and acidic residues" evidence="4">
    <location>
        <begin position="192"/>
        <end position="205"/>
    </location>
</feature>
<feature type="compositionally biased region" description="Low complexity" evidence="4">
    <location>
        <begin position="258"/>
        <end position="269"/>
    </location>
</feature>
<dbReference type="SMART" id="SM00248">
    <property type="entry name" value="ANK"/>
    <property type="match status" value="4"/>
</dbReference>
<feature type="region of interest" description="Disordered" evidence="4">
    <location>
        <begin position="162"/>
        <end position="278"/>
    </location>
</feature>
<dbReference type="SUPFAM" id="SSF48403">
    <property type="entry name" value="Ankyrin repeat"/>
    <property type="match status" value="1"/>
</dbReference>
<dbReference type="Proteomes" id="UP001470230">
    <property type="component" value="Unassembled WGS sequence"/>
</dbReference>
<dbReference type="InterPro" id="IPR036770">
    <property type="entry name" value="Ankyrin_rpt-contain_sf"/>
</dbReference>
<dbReference type="PRINTS" id="PR01415">
    <property type="entry name" value="ANKYRIN"/>
</dbReference>
<proteinExistence type="predicted"/>
<organism evidence="5 6">
    <name type="scientific">Tritrichomonas musculus</name>
    <dbReference type="NCBI Taxonomy" id="1915356"/>
    <lineage>
        <taxon>Eukaryota</taxon>
        <taxon>Metamonada</taxon>
        <taxon>Parabasalia</taxon>
        <taxon>Tritrichomonadida</taxon>
        <taxon>Tritrichomonadidae</taxon>
        <taxon>Tritrichomonas</taxon>
    </lineage>
</organism>
<comment type="caution">
    <text evidence="5">The sequence shown here is derived from an EMBL/GenBank/DDBJ whole genome shotgun (WGS) entry which is preliminary data.</text>
</comment>
<protein>
    <recommendedName>
        <fullName evidence="7">Ankyrin repeat protein</fullName>
    </recommendedName>
</protein>
<dbReference type="Pfam" id="PF12796">
    <property type="entry name" value="Ank_2"/>
    <property type="match status" value="1"/>
</dbReference>
<feature type="compositionally biased region" description="Low complexity" evidence="4">
    <location>
        <begin position="206"/>
        <end position="223"/>
    </location>
</feature>
<dbReference type="PANTHER" id="PTHR24124">
    <property type="entry name" value="ANKYRIN REPEAT FAMILY A"/>
    <property type="match status" value="1"/>
</dbReference>
<feature type="compositionally biased region" description="Basic and acidic residues" evidence="4">
    <location>
        <begin position="166"/>
        <end position="177"/>
    </location>
</feature>